<feature type="compositionally biased region" description="Low complexity" evidence="1">
    <location>
        <begin position="137"/>
        <end position="189"/>
    </location>
</feature>
<name>A0A409YW79_9AGAR</name>
<keyword evidence="3" id="KW-1185">Reference proteome</keyword>
<organism evidence="2 3">
    <name type="scientific">Panaeolus cyanescens</name>
    <dbReference type="NCBI Taxonomy" id="181874"/>
    <lineage>
        <taxon>Eukaryota</taxon>
        <taxon>Fungi</taxon>
        <taxon>Dikarya</taxon>
        <taxon>Basidiomycota</taxon>
        <taxon>Agaricomycotina</taxon>
        <taxon>Agaricomycetes</taxon>
        <taxon>Agaricomycetidae</taxon>
        <taxon>Agaricales</taxon>
        <taxon>Agaricineae</taxon>
        <taxon>Galeropsidaceae</taxon>
        <taxon>Panaeolus</taxon>
    </lineage>
</organism>
<feature type="compositionally biased region" description="Low complexity" evidence="1">
    <location>
        <begin position="446"/>
        <end position="456"/>
    </location>
</feature>
<evidence type="ECO:0000313" key="3">
    <source>
        <dbReference type="Proteomes" id="UP000284842"/>
    </source>
</evidence>
<feature type="compositionally biased region" description="Low complexity" evidence="1">
    <location>
        <begin position="390"/>
        <end position="403"/>
    </location>
</feature>
<feature type="region of interest" description="Disordered" evidence="1">
    <location>
        <begin position="351"/>
        <end position="371"/>
    </location>
</feature>
<feature type="compositionally biased region" description="Low complexity" evidence="1">
    <location>
        <begin position="577"/>
        <end position="611"/>
    </location>
</feature>
<reference evidence="2 3" key="1">
    <citation type="journal article" date="2018" name="Evol. Lett.">
        <title>Horizontal gene cluster transfer increased hallucinogenic mushroom diversity.</title>
        <authorList>
            <person name="Reynolds H.T."/>
            <person name="Vijayakumar V."/>
            <person name="Gluck-Thaler E."/>
            <person name="Korotkin H.B."/>
            <person name="Matheny P.B."/>
            <person name="Slot J.C."/>
        </authorList>
    </citation>
    <scope>NUCLEOTIDE SEQUENCE [LARGE SCALE GENOMIC DNA]</scope>
    <source>
        <strain evidence="2 3">2629</strain>
    </source>
</reference>
<feature type="compositionally biased region" description="Low complexity" evidence="1">
    <location>
        <begin position="291"/>
        <end position="304"/>
    </location>
</feature>
<dbReference type="AlphaFoldDB" id="A0A409YW79"/>
<feature type="region of interest" description="Disordered" evidence="1">
    <location>
        <begin position="558"/>
        <end position="616"/>
    </location>
</feature>
<dbReference type="InParanoid" id="A0A409YW79"/>
<dbReference type="EMBL" id="NHTK01000483">
    <property type="protein sequence ID" value="PPR07261.1"/>
    <property type="molecule type" value="Genomic_DNA"/>
</dbReference>
<sequence>MRATTSPGASVSLRFNGMCCIYIPSALRATHPHTQTISPKGTYVAVYGTVKDGLPAASEYAVDNAFVRTFVSTPAPTRWQVKYDVKFYEQGGLSQSEEHYILVTNIGDDEHQGEFFFDYFEVQGEDRIVVPPPAPSGPQSTPQSSASSPGPGSSPSPSSASATTTDSSINTSAITSPSLSSSTTSPSVNGGSGSPGAPGSNPDPNTSDTDPPSIIGSPSRSSVPVGVIVGPLRRAGTETPFSSSASIDSSTPLQSFRILDPTVTPFSRRHFSQASTTTSFIHSPLRRAETKTPFSSSTSITSSTPLQPFRIHNHDHDSGPIAIPSDDHPLAIVTRHVHRSNTDLEVETTILSQSDNTNPSDSATPSTASPLIARTTREMAMDHDYRPEKSPQSPQFSDSPSLQLATGPHSPIQHLWTPSLPSTNINTPTSPNLLARVRRTYASSISWDTSASASDSNLNDGAREDSDVLPRYESMIMSRRTDHAQLKTASSYAIDNAFVRTFISSPSPSEIQVQYNVKFYEQGGLRQPEEHYISVTNVGDDEHQGDLILDYFEVQGEDRIVGPPPAPPGPQSPPQSPSVSLPGPSRSPSSTGSISTSATTTNSINASPSNSLCSSPRHANGIDIFKLWFSFSAKY</sequence>
<proteinExistence type="predicted"/>
<protein>
    <submittedName>
        <fullName evidence="2">Uncharacterized protein</fullName>
    </submittedName>
</protein>
<feature type="region of interest" description="Disordered" evidence="1">
    <location>
        <begin position="383"/>
        <end position="431"/>
    </location>
</feature>
<gene>
    <name evidence="2" type="ORF">CVT24_010053</name>
</gene>
<feature type="compositionally biased region" description="Pro residues" evidence="1">
    <location>
        <begin position="562"/>
        <end position="576"/>
    </location>
</feature>
<evidence type="ECO:0000256" key="1">
    <source>
        <dbReference type="SAM" id="MobiDB-lite"/>
    </source>
</evidence>
<dbReference type="Proteomes" id="UP000284842">
    <property type="component" value="Unassembled WGS sequence"/>
</dbReference>
<feature type="compositionally biased region" description="Low complexity" evidence="1">
    <location>
        <begin position="197"/>
        <end position="225"/>
    </location>
</feature>
<accession>A0A409YW79</accession>
<feature type="compositionally biased region" description="Polar residues" evidence="1">
    <location>
        <begin position="419"/>
        <end position="431"/>
    </location>
</feature>
<feature type="region of interest" description="Disordered" evidence="1">
    <location>
        <begin position="287"/>
        <end position="307"/>
    </location>
</feature>
<feature type="region of interest" description="Disordered" evidence="1">
    <location>
        <begin position="446"/>
        <end position="466"/>
    </location>
</feature>
<feature type="region of interest" description="Disordered" evidence="1">
    <location>
        <begin position="128"/>
        <end position="225"/>
    </location>
</feature>
<comment type="caution">
    <text evidence="2">The sequence shown here is derived from an EMBL/GenBank/DDBJ whole genome shotgun (WGS) entry which is preliminary data.</text>
</comment>
<evidence type="ECO:0000313" key="2">
    <source>
        <dbReference type="EMBL" id="PPR07261.1"/>
    </source>
</evidence>
<feature type="compositionally biased region" description="Low complexity" evidence="1">
    <location>
        <begin position="356"/>
        <end position="370"/>
    </location>
</feature>